<feature type="transmembrane region" description="Helical" evidence="2">
    <location>
        <begin position="190"/>
        <end position="210"/>
    </location>
</feature>
<reference evidence="3 4" key="1">
    <citation type="submission" date="2018-06" db="EMBL/GenBank/DDBJ databases">
        <title>A transcriptomic atlas of mushroom development highlights an independent origin of complex multicellularity.</title>
        <authorList>
            <consortium name="DOE Joint Genome Institute"/>
            <person name="Krizsan K."/>
            <person name="Almasi E."/>
            <person name="Merenyi Z."/>
            <person name="Sahu N."/>
            <person name="Viragh M."/>
            <person name="Koszo T."/>
            <person name="Mondo S."/>
            <person name="Kiss B."/>
            <person name="Balint B."/>
            <person name="Kues U."/>
            <person name="Barry K."/>
            <person name="Hegedus J.C."/>
            <person name="Henrissat B."/>
            <person name="Johnson J."/>
            <person name="Lipzen A."/>
            <person name="Ohm R."/>
            <person name="Nagy I."/>
            <person name="Pangilinan J."/>
            <person name="Yan J."/>
            <person name="Xiong Y."/>
            <person name="Grigoriev I.V."/>
            <person name="Hibbett D.S."/>
            <person name="Nagy L.G."/>
        </authorList>
    </citation>
    <scope>NUCLEOTIDE SEQUENCE [LARGE SCALE GENOMIC DNA]</scope>
    <source>
        <strain evidence="3 4">SZMC22713</strain>
    </source>
</reference>
<evidence type="ECO:0000313" key="3">
    <source>
        <dbReference type="EMBL" id="TDL17468.1"/>
    </source>
</evidence>
<name>A0A4Y7PQT4_9AGAM</name>
<proteinExistence type="predicted"/>
<keyword evidence="2" id="KW-1133">Transmembrane helix</keyword>
<protein>
    <submittedName>
        <fullName evidence="3">Uncharacterized protein</fullName>
    </submittedName>
</protein>
<evidence type="ECO:0000256" key="2">
    <source>
        <dbReference type="SAM" id="Phobius"/>
    </source>
</evidence>
<keyword evidence="4" id="KW-1185">Reference proteome</keyword>
<keyword evidence="2" id="KW-0812">Transmembrane</keyword>
<feature type="region of interest" description="Disordered" evidence="1">
    <location>
        <begin position="241"/>
        <end position="265"/>
    </location>
</feature>
<dbReference type="VEuPathDB" id="FungiDB:BD410DRAFT_883483"/>
<gene>
    <name evidence="3" type="ORF">BD410DRAFT_883483</name>
</gene>
<feature type="transmembrane region" description="Helical" evidence="2">
    <location>
        <begin position="140"/>
        <end position="170"/>
    </location>
</feature>
<feature type="transmembrane region" description="Helical" evidence="2">
    <location>
        <begin position="95"/>
        <end position="119"/>
    </location>
</feature>
<accession>A0A4Y7PQT4</accession>
<organism evidence="3 4">
    <name type="scientific">Rickenella mellea</name>
    <dbReference type="NCBI Taxonomy" id="50990"/>
    <lineage>
        <taxon>Eukaryota</taxon>
        <taxon>Fungi</taxon>
        <taxon>Dikarya</taxon>
        <taxon>Basidiomycota</taxon>
        <taxon>Agaricomycotina</taxon>
        <taxon>Agaricomycetes</taxon>
        <taxon>Hymenochaetales</taxon>
        <taxon>Rickenellaceae</taxon>
        <taxon>Rickenella</taxon>
    </lineage>
</organism>
<feature type="transmembrane region" description="Helical" evidence="2">
    <location>
        <begin position="63"/>
        <end position="83"/>
    </location>
</feature>
<dbReference type="STRING" id="50990.A0A4Y7PQT4"/>
<dbReference type="EMBL" id="ML170221">
    <property type="protein sequence ID" value="TDL17468.1"/>
    <property type="molecule type" value="Genomic_DNA"/>
</dbReference>
<dbReference type="Proteomes" id="UP000294933">
    <property type="component" value="Unassembled WGS sequence"/>
</dbReference>
<keyword evidence="2" id="KW-0472">Membrane</keyword>
<dbReference type="AlphaFoldDB" id="A0A4Y7PQT4"/>
<evidence type="ECO:0000256" key="1">
    <source>
        <dbReference type="SAM" id="MobiDB-lite"/>
    </source>
</evidence>
<sequence>MPSIELFTRTIPREVYVTLLLRIPSVYFRSVFKVFASPRGEMKDPSEFLNLWKAFVDRSVGHWQTFTIVTVLVLQAIIALIQIPDVSEHPVTRTAALLSMVSALWSIVYTCLYIMRFGTMSLGNNAERWAKESRTSSKNIIWNAWVMLSMPAAWLAWSLIFFFVAIISYICTTGTSTETISKLPGSDRGAWGLRIPVITLFALGVIYFVLVIRTLNSFSDDDMYTFPRSWTRVEFEVDRTEKRPPPFSMPSDIPGPSGWLSDTEI</sequence>
<dbReference type="OrthoDB" id="3062801at2759"/>
<evidence type="ECO:0000313" key="4">
    <source>
        <dbReference type="Proteomes" id="UP000294933"/>
    </source>
</evidence>